<feature type="transmembrane region" description="Helical" evidence="1">
    <location>
        <begin position="143"/>
        <end position="160"/>
    </location>
</feature>
<keyword evidence="1" id="KW-1133">Transmembrane helix</keyword>
<organism evidence="3 4">
    <name type="scientific">Bosea caraganae</name>
    <dbReference type="NCBI Taxonomy" id="2763117"/>
    <lineage>
        <taxon>Bacteria</taxon>
        <taxon>Pseudomonadati</taxon>
        <taxon>Pseudomonadota</taxon>
        <taxon>Alphaproteobacteria</taxon>
        <taxon>Hyphomicrobiales</taxon>
        <taxon>Boseaceae</taxon>
        <taxon>Bosea</taxon>
    </lineage>
</organism>
<feature type="transmembrane region" description="Helical" evidence="1">
    <location>
        <begin position="94"/>
        <end position="110"/>
    </location>
</feature>
<dbReference type="InterPro" id="IPR058581">
    <property type="entry name" value="TM_HPP"/>
</dbReference>
<feature type="domain" description="HPP transmembrane region" evidence="2">
    <location>
        <begin position="14"/>
        <end position="166"/>
    </location>
</feature>
<accession>A0A370LCD2</accession>
<dbReference type="Pfam" id="PF04982">
    <property type="entry name" value="TM_HPP"/>
    <property type="match status" value="1"/>
</dbReference>
<gene>
    <name evidence="3" type="ORF">DWE98_03625</name>
</gene>
<feature type="transmembrane region" description="Helical" evidence="1">
    <location>
        <begin position="69"/>
        <end position="88"/>
    </location>
</feature>
<dbReference type="PANTHER" id="PTHR33741">
    <property type="entry name" value="TRANSMEMBRANE PROTEIN DDB_G0269096-RELATED"/>
    <property type="match status" value="1"/>
</dbReference>
<evidence type="ECO:0000256" key="1">
    <source>
        <dbReference type="SAM" id="Phobius"/>
    </source>
</evidence>
<sequence length="227" mass="23350">MPVKIFRPILAGATLSERSVACAGAFVGIALTAALGFLFPIHSPLVVAPIGASAVLVFAVPSSPLAQPWSVIGGNTISACVGLAVAWLVPDVTLAAALAVALAIAVMSLTRSLHPPGGAVALTAALGGPVIAEWGVFFPLVPIAVNSITLVVFGMAFHALSRRSYPHRAAPVEAKVAAASATFGYSPKDIDEALVQMDETFDIARDDLDKLLQYAEASAARRQARNS</sequence>
<evidence type="ECO:0000313" key="4">
    <source>
        <dbReference type="Proteomes" id="UP000255207"/>
    </source>
</evidence>
<dbReference type="AlphaFoldDB" id="A0A370LCD2"/>
<dbReference type="EMBL" id="QQTP01000001">
    <property type="protein sequence ID" value="RDJ29634.1"/>
    <property type="molecule type" value="Genomic_DNA"/>
</dbReference>
<dbReference type="PANTHER" id="PTHR33741:SF5">
    <property type="entry name" value="TRANSMEMBRANE PROTEIN DDB_G0269096-RELATED"/>
    <property type="match status" value="1"/>
</dbReference>
<dbReference type="OrthoDB" id="9811720at2"/>
<dbReference type="Proteomes" id="UP000255207">
    <property type="component" value="Unassembled WGS sequence"/>
</dbReference>
<keyword evidence="1" id="KW-0472">Membrane</keyword>
<evidence type="ECO:0000259" key="2">
    <source>
        <dbReference type="Pfam" id="PF04982"/>
    </source>
</evidence>
<feature type="transmembrane region" description="Helical" evidence="1">
    <location>
        <begin position="20"/>
        <end position="39"/>
    </location>
</feature>
<keyword evidence="1" id="KW-0812">Transmembrane</keyword>
<comment type="caution">
    <text evidence="3">The sequence shown here is derived from an EMBL/GenBank/DDBJ whole genome shotgun (WGS) entry which is preliminary data.</text>
</comment>
<reference evidence="4" key="1">
    <citation type="submission" date="2018-07" db="EMBL/GenBank/DDBJ databases">
        <authorList>
            <person name="Safronova V.I."/>
            <person name="Chirak E.R."/>
            <person name="Sazanova A.L."/>
        </authorList>
    </citation>
    <scope>NUCLEOTIDE SEQUENCE [LARGE SCALE GENOMIC DNA]</scope>
    <source>
        <strain evidence="4">RCAM04685</strain>
    </source>
</reference>
<evidence type="ECO:0000313" key="3">
    <source>
        <dbReference type="EMBL" id="RDJ29634.1"/>
    </source>
</evidence>
<proteinExistence type="predicted"/>
<keyword evidence="4" id="KW-1185">Reference proteome</keyword>
<name>A0A370LCD2_9HYPH</name>
<dbReference type="InterPro" id="IPR007065">
    <property type="entry name" value="HPP"/>
</dbReference>
<protein>
    <recommendedName>
        <fullName evidence="2">HPP transmembrane region domain-containing protein</fullName>
    </recommendedName>
</protein>